<sequence>MFIVTKLIHIKFGYEEKVIRSLQQYYPNPGTYGFINLEFSRTKRTEHENEYMIRILWKTQQDYHEWISQKKETTTLTWKQQFQSYILSSKSNATHVKYPH</sequence>
<dbReference type="SUPFAM" id="SSF54909">
    <property type="entry name" value="Dimeric alpha+beta barrel"/>
    <property type="match status" value="1"/>
</dbReference>
<dbReference type="EMBL" id="MWPX01000023">
    <property type="protein sequence ID" value="OUM47446.1"/>
    <property type="molecule type" value="Genomic_DNA"/>
</dbReference>
<proteinExistence type="predicted"/>
<name>A0A1Y3MBK4_9BACI</name>
<protein>
    <recommendedName>
        <fullName evidence="3">ABM domain-containing protein</fullName>
    </recommendedName>
</protein>
<evidence type="ECO:0008006" key="3">
    <source>
        <dbReference type="Google" id="ProtNLM"/>
    </source>
</evidence>
<reference evidence="1 2" key="1">
    <citation type="submission" date="2017-02" db="EMBL/GenBank/DDBJ databases">
        <title>Bacillus pseudomycoides isolate FSL K6-0042.</title>
        <authorList>
            <person name="Kovac J."/>
        </authorList>
    </citation>
    <scope>NUCLEOTIDE SEQUENCE [LARGE SCALE GENOMIC DNA]</scope>
    <source>
        <strain evidence="1 2">FSL K6-0042</strain>
    </source>
</reference>
<gene>
    <name evidence="1" type="ORF">BW425_18545</name>
</gene>
<dbReference type="Proteomes" id="UP000195321">
    <property type="component" value="Unassembled WGS sequence"/>
</dbReference>
<evidence type="ECO:0000313" key="2">
    <source>
        <dbReference type="Proteomes" id="UP000195321"/>
    </source>
</evidence>
<accession>A0A1Y3MBK4</accession>
<dbReference type="AlphaFoldDB" id="A0A1Y3MBK4"/>
<organism evidence="1 2">
    <name type="scientific">Bacillus pseudomycoides</name>
    <dbReference type="NCBI Taxonomy" id="64104"/>
    <lineage>
        <taxon>Bacteria</taxon>
        <taxon>Bacillati</taxon>
        <taxon>Bacillota</taxon>
        <taxon>Bacilli</taxon>
        <taxon>Bacillales</taxon>
        <taxon>Bacillaceae</taxon>
        <taxon>Bacillus</taxon>
        <taxon>Bacillus cereus group</taxon>
    </lineage>
</organism>
<comment type="caution">
    <text evidence="1">The sequence shown here is derived from an EMBL/GenBank/DDBJ whole genome shotgun (WGS) entry which is preliminary data.</text>
</comment>
<dbReference type="Gene3D" id="3.30.70.100">
    <property type="match status" value="1"/>
</dbReference>
<evidence type="ECO:0000313" key="1">
    <source>
        <dbReference type="EMBL" id="OUM47446.1"/>
    </source>
</evidence>
<dbReference type="InterPro" id="IPR011008">
    <property type="entry name" value="Dimeric_a/b-barrel"/>
</dbReference>
<dbReference type="RefSeq" id="WP_016113131.1">
    <property type="nucleotide sequence ID" value="NZ_CP189809.1"/>
</dbReference>